<evidence type="ECO:0000256" key="3">
    <source>
        <dbReference type="ARBA" id="ARBA00022723"/>
    </source>
</evidence>
<accession>A0ABZ0ID29</accession>
<feature type="binding site" evidence="7">
    <location>
        <position position="167"/>
    </location>
    <ligand>
        <name>substrate</name>
    </ligand>
</feature>
<gene>
    <name evidence="7 9" type="primary">tsaD</name>
    <name evidence="9" type="ORF">R0137_17150</name>
</gene>
<dbReference type="Pfam" id="PF00814">
    <property type="entry name" value="TsaD"/>
    <property type="match status" value="1"/>
</dbReference>
<comment type="catalytic activity">
    <reaction evidence="6 7">
        <text>L-threonylcarbamoyladenylate + adenosine(37) in tRNA = N(6)-L-threonylcarbamoyladenosine(37) in tRNA + AMP + H(+)</text>
        <dbReference type="Rhea" id="RHEA:37059"/>
        <dbReference type="Rhea" id="RHEA-COMP:10162"/>
        <dbReference type="Rhea" id="RHEA-COMP:10163"/>
        <dbReference type="ChEBI" id="CHEBI:15378"/>
        <dbReference type="ChEBI" id="CHEBI:73682"/>
        <dbReference type="ChEBI" id="CHEBI:74411"/>
        <dbReference type="ChEBI" id="CHEBI:74418"/>
        <dbReference type="ChEBI" id="CHEBI:456215"/>
        <dbReference type="EC" id="2.3.1.234"/>
    </reaction>
</comment>
<comment type="caution">
    <text evidence="7">Lacks conserved residue(s) required for the propagation of feature annotation.</text>
</comment>
<keyword evidence="3 7" id="KW-0479">Metal-binding</keyword>
<keyword evidence="5 7" id="KW-0012">Acyltransferase</keyword>
<proteinExistence type="inferred from homology"/>
<comment type="cofactor">
    <cofactor evidence="7">
        <name>Fe(2+)</name>
        <dbReference type="ChEBI" id="CHEBI:29033"/>
    </cofactor>
    <text evidence="7">Binds 1 Fe(2+) ion per subunit.</text>
</comment>
<dbReference type="PANTHER" id="PTHR11735">
    <property type="entry name" value="TRNA N6-ADENOSINE THREONYLCARBAMOYLTRANSFERASE"/>
    <property type="match status" value="1"/>
</dbReference>
<evidence type="ECO:0000256" key="5">
    <source>
        <dbReference type="ARBA" id="ARBA00023315"/>
    </source>
</evidence>
<dbReference type="InterPro" id="IPR017861">
    <property type="entry name" value="KAE1/TsaD"/>
</dbReference>
<dbReference type="HAMAP" id="MF_01445">
    <property type="entry name" value="TsaD"/>
    <property type="match status" value="1"/>
</dbReference>
<dbReference type="InterPro" id="IPR022450">
    <property type="entry name" value="TsaD"/>
</dbReference>
<evidence type="ECO:0000259" key="8">
    <source>
        <dbReference type="Pfam" id="PF00814"/>
    </source>
</evidence>
<feature type="binding site" evidence="7">
    <location>
        <position position="276"/>
    </location>
    <ligand>
        <name>substrate</name>
    </ligand>
</feature>
<comment type="subcellular location">
    <subcellularLocation>
        <location evidence="7">Cytoplasm</location>
    </subcellularLocation>
</comment>
<dbReference type="PRINTS" id="PR00789">
    <property type="entry name" value="OSIALOPTASE"/>
</dbReference>
<dbReference type="PANTHER" id="PTHR11735:SF6">
    <property type="entry name" value="TRNA N6-ADENOSINE THREONYLCARBAMOYLTRANSFERASE, MITOCHONDRIAL"/>
    <property type="match status" value="1"/>
</dbReference>
<dbReference type="PROSITE" id="PS01016">
    <property type="entry name" value="GLYCOPROTEASE"/>
    <property type="match status" value="1"/>
</dbReference>
<evidence type="ECO:0000256" key="4">
    <source>
        <dbReference type="ARBA" id="ARBA00023004"/>
    </source>
</evidence>
<name>A0ABZ0ID29_9GAMM</name>
<evidence type="ECO:0000256" key="7">
    <source>
        <dbReference type="HAMAP-Rule" id="MF_01445"/>
    </source>
</evidence>
<dbReference type="NCBIfam" id="TIGR03723">
    <property type="entry name" value="T6A_TsaD_YgjD"/>
    <property type="match status" value="1"/>
</dbReference>
<protein>
    <recommendedName>
        <fullName evidence="7">tRNA N6-adenosine threonylcarbamoyltransferase</fullName>
        <ecNumber evidence="7">2.3.1.234</ecNumber>
    </recommendedName>
    <alternativeName>
        <fullName evidence="7">N6-L-threonylcarbamoyladenine synthase</fullName>
        <shortName evidence="7">t(6)A synthase</shortName>
    </alternativeName>
    <alternativeName>
        <fullName evidence="7">t(6)A37 threonylcarbamoyladenosine biosynthesis protein TsaD</fullName>
    </alternativeName>
    <alternativeName>
        <fullName evidence="7">tRNA threonylcarbamoyladenosine biosynthesis protein TsaD</fullName>
    </alternativeName>
</protein>
<dbReference type="Proteomes" id="UP001626549">
    <property type="component" value="Chromosome"/>
</dbReference>
<dbReference type="NCBIfam" id="TIGR00329">
    <property type="entry name" value="gcp_kae1"/>
    <property type="match status" value="1"/>
</dbReference>
<feature type="binding site" evidence="7">
    <location>
        <begin position="134"/>
        <end position="138"/>
    </location>
    <ligand>
        <name>substrate</name>
    </ligand>
</feature>
<dbReference type="CDD" id="cd24133">
    <property type="entry name" value="ASKHA_NBD_TsaD_bac"/>
    <property type="match status" value="1"/>
</dbReference>
<dbReference type="EC" id="2.3.1.234" evidence="7"/>
<evidence type="ECO:0000256" key="1">
    <source>
        <dbReference type="ARBA" id="ARBA00022679"/>
    </source>
</evidence>
<dbReference type="RefSeq" id="WP_407327634.1">
    <property type="nucleotide sequence ID" value="NZ_CP136865.1"/>
</dbReference>
<feature type="domain" description="Gcp-like" evidence="8">
    <location>
        <begin position="24"/>
        <end position="311"/>
    </location>
</feature>
<sequence>MNVLGIETSCDETGVALYSTERGLLAHTLYSQIEVHREYGGVVPELASRDHVRKTLPLVQEVLNQASFRSSDVDAVAYTAGPGLVGALMVGATMARSLALGWGVPALGVHHMEGHLLAPMLEEERPEFPFVALLVSGGHTQLVRVDGIGEYRLLGESLDDAAGEAFDKAAKMLGLPYPGGPQIARIAEDGSTDRFTFPRPMIKHPGLDFSFSGLKTHTLTTVRELEEQGPLSDQDKADIARAFEEAVVSTLVIKCRRALEQEGLSRLVMAGGVSANRNLRQQLASILAKRGAEVFYPAPQFCTDNGAMIAYAGAQRLAAGQVDGAEVQVRPRWPMTELPPIASLSVSAVDQL</sequence>
<keyword evidence="2 7" id="KW-0819">tRNA processing</keyword>
<feature type="binding site" evidence="7">
    <location>
        <position position="115"/>
    </location>
    <ligand>
        <name>Fe cation</name>
        <dbReference type="ChEBI" id="CHEBI:24875"/>
    </ligand>
</feature>
<dbReference type="InterPro" id="IPR000905">
    <property type="entry name" value="Gcp-like_dom"/>
</dbReference>
<reference evidence="9 10" key="1">
    <citation type="submission" date="2023-10" db="EMBL/GenBank/DDBJ databases">
        <title>Two novel species belonging to the OM43/NOR5 clade.</title>
        <authorList>
            <person name="Park M."/>
        </authorList>
    </citation>
    <scope>NUCLEOTIDE SEQUENCE [LARGE SCALE GENOMIC DNA]</scope>
    <source>
        <strain evidence="9 10">IMCC45268</strain>
    </source>
</reference>
<evidence type="ECO:0000256" key="2">
    <source>
        <dbReference type="ARBA" id="ARBA00022694"/>
    </source>
</evidence>
<feature type="binding site" evidence="7">
    <location>
        <position position="111"/>
    </location>
    <ligand>
        <name>Fe cation</name>
        <dbReference type="ChEBI" id="CHEBI:24875"/>
    </ligand>
</feature>
<evidence type="ECO:0000256" key="6">
    <source>
        <dbReference type="ARBA" id="ARBA00048117"/>
    </source>
</evidence>
<comment type="function">
    <text evidence="7">Required for the formation of a threonylcarbamoyl group on adenosine at position 37 (t(6)A37) in tRNAs that read codons beginning with adenine. Is involved in the transfer of the threonylcarbamoyl moiety of threonylcarbamoyl-AMP (TC-AMP) to the N6 group of A37, together with TsaE and TsaB. TsaD likely plays a direct catalytic role in this reaction.</text>
</comment>
<dbReference type="EMBL" id="CP136865">
    <property type="protein sequence ID" value="WOJ96947.1"/>
    <property type="molecule type" value="Genomic_DNA"/>
</dbReference>
<keyword evidence="7" id="KW-0963">Cytoplasm</keyword>
<keyword evidence="10" id="KW-1185">Reference proteome</keyword>
<keyword evidence="4 7" id="KW-0408">Iron</keyword>
<feature type="binding site" evidence="7">
    <location>
        <position position="180"/>
    </location>
    <ligand>
        <name>substrate</name>
    </ligand>
</feature>
<feature type="binding site" evidence="7">
    <location>
        <position position="304"/>
    </location>
    <ligand>
        <name>Fe cation</name>
        <dbReference type="ChEBI" id="CHEBI:24875"/>
    </ligand>
</feature>
<evidence type="ECO:0000313" key="10">
    <source>
        <dbReference type="Proteomes" id="UP001626549"/>
    </source>
</evidence>
<keyword evidence="1 7" id="KW-0808">Transferase</keyword>
<comment type="similarity">
    <text evidence="7">Belongs to the KAE1 / TsaD family.</text>
</comment>
<dbReference type="InterPro" id="IPR043129">
    <property type="entry name" value="ATPase_NBD"/>
</dbReference>
<dbReference type="Gene3D" id="3.30.420.40">
    <property type="match status" value="2"/>
</dbReference>
<dbReference type="GO" id="GO:0061711">
    <property type="term" value="F:tRNA N(6)-L-threonylcarbamoyladenine synthase activity"/>
    <property type="evidence" value="ECO:0007669"/>
    <property type="project" value="UniProtKB-EC"/>
</dbReference>
<dbReference type="SUPFAM" id="SSF53067">
    <property type="entry name" value="Actin-like ATPase domain"/>
    <property type="match status" value="1"/>
</dbReference>
<organism evidence="9 10">
    <name type="scientific">Congregibacter brevis</name>
    <dbReference type="NCBI Taxonomy" id="3081201"/>
    <lineage>
        <taxon>Bacteria</taxon>
        <taxon>Pseudomonadati</taxon>
        <taxon>Pseudomonadota</taxon>
        <taxon>Gammaproteobacteria</taxon>
        <taxon>Cellvibrionales</taxon>
        <taxon>Halieaceae</taxon>
        <taxon>Congregibacter</taxon>
    </lineage>
</organism>
<evidence type="ECO:0000313" key="9">
    <source>
        <dbReference type="EMBL" id="WOJ96947.1"/>
    </source>
</evidence>
<dbReference type="InterPro" id="IPR017860">
    <property type="entry name" value="Peptidase_M22_CS"/>
</dbReference>